<protein>
    <submittedName>
        <fullName evidence="2">DNA-binding MarR family transcriptional regulator</fullName>
    </submittedName>
</protein>
<dbReference type="InterPro" id="IPR039422">
    <property type="entry name" value="MarR/SlyA-like"/>
</dbReference>
<dbReference type="PANTHER" id="PTHR33164">
    <property type="entry name" value="TRANSCRIPTIONAL REGULATOR, MARR FAMILY"/>
    <property type="match status" value="1"/>
</dbReference>
<dbReference type="SUPFAM" id="SSF46785">
    <property type="entry name" value="Winged helix' DNA-binding domain"/>
    <property type="match status" value="1"/>
</dbReference>
<dbReference type="Gene3D" id="1.10.10.10">
    <property type="entry name" value="Winged helix-like DNA-binding domain superfamily/Winged helix DNA-binding domain"/>
    <property type="match status" value="1"/>
</dbReference>
<dbReference type="Proteomes" id="UP000538507">
    <property type="component" value="Unassembled WGS sequence"/>
</dbReference>
<dbReference type="InterPro" id="IPR053843">
    <property type="entry name" value="DnaD_N"/>
</dbReference>
<dbReference type="InterPro" id="IPR036390">
    <property type="entry name" value="WH_DNA-bd_sf"/>
</dbReference>
<gene>
    <name evidence="2" type="ORF">GGE16_000273</name>
</gene>
<feature type="domain" description="HTH marR-type" evidence="1">
    <location>
        <begin position="28"/>
        <end position="171"/>
    </location>
</feature>
<reference evidence="2 3" key="1">
    <citation type="submission" date="2020-08" db="EMBL/GenBank/DDBJ databases">
        <title>Genomic Encyclopedia of Type Strains, Phase IV (KMG-V): Genome sequencing to study the core and pangenomes of soil and plant-associated prokaryotes.</title>
        <authorList>
            <person name="Whitman W."/>
        </authorList>
    </citation>
    <scope>NUCLEOTIDE SEQUENCE [LARGE SCALE GENOMIC DNA]</scope>
    <source>
        <strain evidence="2 3">SEMIA 415</strain>
    </source>
</reference>
<organism evidence="2 3">
    <name type="scientific">Rhizobium leguminosarum</name>
    <dbReference type="NCBI Taxonomy" id="384"/>
    <lineage>
        <taxon>Bacteria</taxon>
        <taxon>Pseudomonadati</taxon>
        <taxon>Pseudomonadota</taxon>
        <taxon>Alphaproteobacteria</taxon>
        <taxon>Hyphomicrobiales</taxon>
        <taxon>Rhizobiaceae</taxon>
        <taxon>Rhizobium/Agrobacterium group</taxon>
        <taxon>Rhizobium</taxon>
    </lineage>
</organism>
<evidence type="ECO:0000259" key="1">
    <source>
        <dbReference type="PROSITE" id="PS50995"/>
    </source>
</evidence>
<dbReference type="GO" id="GO:0003677">
    <property type="term" value="F:DNA binding"/>
    <property type="evidence" value="ECO:0007669"/>
    <property type="project" value="UniProtKB-KW"/>
</dbReference>
<comment type="caution">
    <text evidence="2">The sequence shown here is derived from an EMBL/GenBank/DDBJ whole genome shotgun (WGS) entry which is preliminary data.</text>
</comment>
<accession>A0AAE2MFH6</accession>
<sequence>MLNYFCVMGKKLSIDDAAEELRTGRLSPPELLSELVCTNTALRRASRRLGQLYDDAVAPTGLKATQVGLLTQIAALREGGHPWPTLQSLAERLAVSISALTHALRPLVRDRLVELVPDEHDGRTKHAMLTRSGEHRMHEALVHWADANQRVEVVLGPSAAALRTLADDVASPEFLEAYEARRSLKG</sequence>
<dbReference type="Pfam" id="PF21984">
    <property type="entry name" value="DnaD_N"/>
    <property type="match status" value="1"/>
</dbReference>
<dbReference type="GO" id="GO:0006950">
    <property type="term" value="P:response to stress"/>
    <property type="evidence" value="ECO:0007669"/>
    <property type="project" value="TreeGrafter"/>
</dbReference>
<dbReference type="EMBL" id="JACIGO010000001">
    <property type="protein sequence ID" value="MBB4288257.1"/>
    <property type="molecule type" value="Genomic_DNA"/>
</dbReference>
<proteinExistence type="predicted"/>
<dbReference type="InterPro" id="IPR000835">
    <property type="entry name" value="HTH_MarR-typ"/>
</dbReference>
<dbReference type="AlphaFoldDB" id="A0AAE2MFH6"/>
<keyword evidence="2" id="KW-0238">DNA-binding</keyword>
<evidence type="ECO:0000313" key="2">
    <source>
        <dbReference type="EMBL" id="MBB4288257.1"/>
    </source>
</evidence>
<dbReference type="InterPro" id="IPR036388">
    <property type="entry name" value="WH-like_DNA-bd_sf"/>
</dbReference>
<dbReference type="PROSITE" id="PS50995">
    <property type="entry name" value="HTH_MARR_2"/>
    <property type="match status" value="1"/>
</dbReference>
<evidence type="ECO:0000313" key="3">
    <source>
        <dbReference type="Proteomes" id="UP000538507"/>
    </source>
</evidence>
<dbReference type="GO" id="GO:0003700">
    <property type="term" value="F:DNA-binding transcription factor activity"/>
    <property type="evidence" value="ECO:0007669"/>
    <property type="project" value="InterPro"/>
</dbReference>
<name>A0AAE2MFH6_RHILE</name>
<dbReference type="PANTHER" id="PTHR33164:SF105">
    <property type="entry name" value="TRANSCRIPTIONAL REPRESSOR PROTEIN-RELATED"/>
    <property type="match status" value="1"/>
</dbReference>
<dbReference type="SMART" id="SM00347">
    <property type="entry name" value="HTH_MARR"/>
    <property type="match status" value="1"/>
</dbReference>